<sequence length="319" mass="37015">MNPIVTSVPGISYERQDPDHLKPKYYNPDSVLQKSGHASYVETSLGEVYLVHLCARPFAPELRCTLGRETAIQKMKWTEDGWLRMYDDDNLAKEYVEESGLPEYPVPQIPSFDDFDGEELGNWYYAPRIMPQRFADVKARPGYVRIRGQESRTSLNKVSILARKLTSVYARVTTKMEFKPETHQHSAGLIMYYDNMNYINLRKYYSQTLGQSALSIIHLENGTKTELLNTRIPVEDVPIYLRLNIEGRKSWFEWSYDGEQFVKIGGPFDTTKFSDEYCKYGEFTGTFVGLTCADRVLHKHYADFDFFEYVADEEKGMPR</sequence>
<accession>C0BD85</accession>
<evidence type="ECO:0000259" key="5">
    <source>
        <dbReference type="Pfam" id="PF17851"/>
    </source>
</evidence>
<reference evidence="6 7" key="1">
    <citation type="submission" date="2009-02" db="EMBL/GenBank/DDBJ databases">
        <authorList>
            <person name="Fulton L."/>
            <person name="Clifton S."/>
            <person name="Fulton B."/>
            <person name="Xu J."/>
            <person name="Minx P."/>
            <person name="Pepin K.H."/>
            <person name="Johnson M."/>
            <person name="Bhonagiri V."/>
            <person name="Nash W.E."/>
            <person name="Mardis E.R."/>
            <person name="Wilson R.K."/>
        </authorList>
    </citation>
    <scope>NUCLEOTIDE SEQUENCE [LARGE SCALE GENOMIC DNA]</scope>
    <source>
        <strain evidence="6 7">ATCC 27758</strain>
    </source>
</reference>
<evidence type="ECO:0000256" key="4">
    <source>
        <dbReference type="RuleBase" id="RU361187"/>
    </source>
</evidence>
<feature type="domain" description="Beta-xylosidase C-terminal Concanavalin A-like" evidence="5">
    <location>
        <begin position="113"/>
        <end position="309"/>
    </location>
</feature>
<dbReference type="InterPro" id="IPR051795">
    <property type="entry name" value="Glycosyl_Hydrlase_43"/>
</dbReference>
<dbReference type="GO" id="GO:0005975">
    <property type="term" value="P:carbohydrate metabolic process"/>
    <property type="evidence" value="ECO:0007669"/>
    <property type="project" value="InterPro"/>
</dbReference>
<dbReference type="Gene3D" id="2.115.10.20">
    <property type="entry name" value="Glycosyl hydrolase domain, family 43"/>
    <property type="match status" value="1"/>
</dbReference>
<gene>
    <name evidence="6" type="ORF">COPCOM_03127</name>
</gene>
<dbReference type="HOGENOM" id="CLU_016508_2_1_9"/>
<dbReference type="PANTHER" id="PTHR42812:SF12">
    <property type="entry name" value="BETA-XYLOSIDASE-RELATED"/>
    <property type="match status" value="1"/>
</dbReference>
<evidence type="ECO:0000256" key="3">
    <source>
        <dbReference type="ARBA" id="ARBA00023295"/>
    </source>
</evidence>
<organism evidence="6 7">
    <name type="scientific">Coprococcus comes ATCC 27758</name>
    <dbReference type="NCBI Taxonomy" id="470146"/>
    <lineage>
        <taxon>Bacteria</taxon>
        <taxon>Bacillati</taxon>
        <taxon>Bacillota</taxon>
        <taxon>Clostridia</taxon>
        <taxon>Lachnospirales</taxon>
        <taxon>Lachnospiraceae</taxon>
        <taxon>Coprococcus</taxon>
    </lineage>
</organism>
<dbReference type="GO" id="GO:0004553">
    <property type="term" value="F:hydrolase activity, hydrolyzing O-glycosyl compounds"/>
    <property type="evidence" value="ECO:0007669"/>
    <property type="project" value="InterPro"/>
</dbReference>
<dbReference type="SUPFAM" id="SSF75005">
    <property type="entry name" value="Arabinanase/levansucrase/invertase"/>
    <property type="match status" value="1"/>
</dbReference>
<name>C0BD85_9FIRM</name>
<dbReference type="SUPFAM" id="SSF49899">
    <property type="entry name" value="Concanavalin A-like lectins/glucanases"/>
    <property type="match status" value="1"/>
</dbReference>
<evidence type="ECO:0000256" key="2">
    <source>
        <dbReference type="ARBA" id="ARBA00022801"/>
    </source>
</evidence>
<keyword evidence="3 4" id="KW-0326">Glycosidase</keyword>
<evidence type="ECO:0000313" key="7">
    <source>
        <dbReference type="Proteomes" id="UP000003793"/>
    </source>
</evidence>
<dbReference type="Pfam" id="PF04616">
    <property type="entry name" value="Glyco_hydro_43"/>
    <property type="match status" value="1"/>
</dbReference>
<dbReference type="Proteomes" id="UP000003793">
    <property type="component" value="Unassembled WGS sequence"/>
</dbReference>
<dbReference type="PANTHER" id="PTHR42812">
    <property type="entry name" value="BETA-XYLOSIDASE"/>
    <property type="match status" value="1"/>
</dbReference>
<reference evidence="6 7" key="2">
    <citation type="submission" date="2009-03" db="EMBL/GenBank/DDBJ databases">
        <title>Draft genome sequence of Coprococcus comes (ATCC 27758).</title>
        <authorList>
            <person name="Sudarsanam P."/>
            <person name="Ley R."/>
            <person name="Guruge J."/>
            <person name="Turnbaugh P.J."/>
            <person name="Mahowald M."/>
            <person name="Liep D."/>
            <person name="Gordon J."/>
        </authorList>
    </citation>
    <scope>NUCLEOTIDE SEQUENCE [LARGE SCALE GENOMIC DNA]</scope>
    <source>
        <strain evidence="6 7">ATCC 27758</strain>
    </source>
</reference>
<dbReference type="AlphaFoldDB" id="C0BD85"/>
<evidence type="ECO:0000256" key="1">
    <source>
        <dbReference type="ARBA" id="ARBA00009865"/>
    </source>
</evidence>
<keyword evidence="2 4" id="KW-0378">Hydrolase</keyword>
<dbReference type="InterPro" id="IPR023296">
    <property type="entry name" value="Glyco_hydro_beta-prop_sf"/>
</dbReference>
<dbReference type="EMBL" id="ABVR01000043">
    <property type="protein sequence ID" value="EEG88431.1"/>
    <property type="molecule type" value="Genomic_DNA"/>
</dbReference>
<dbReference type="InterPro" id="IPR041542">
    <property type="entry name" value="GH43_C2"/>
</dbReference>
<comment type="similarity">
    <text evidence="1 4">Belongs to the glycosyl hydrolase 43 family.</text>
</comment>
<dbReference type="Pfam" id="PF17851">
    <property type="entry name" value="GH43_C2"/>
    <property type="match status" value="1"/>
</dbReference>
<dbReference type="InterPro" id="IPR013320">
    <property type="entry name" value="ConA-like_dom_sf"/>
</dbReference>
<proteinExistence type="inferred from homology"/>
<dbReference type="Gene3D" id="2.60.120.200">
    <property type="match status" value="1"/>
</dbReference>
<evidence type="ECO:0000313" key="6">
    <source>
        <dbReference type="EMBL" id="EEG88431.1"/>
    </source>
</evidence>
<protein>
    <recommendedName>
        <fullName evidence="5">Beta-xylosidase C-terminal Concanavalin A-like domain-containing protein</fullName>
    </recommendedName>
</protein>
<comment type="caution">
    <text evidence="6">The sequence shown here is derived from an EMBL/GenBank/DDBJ whole genome shotgun (WGS) entry which is preliminary data.</text>
</comment>
<dbReference type="InterPro" id="IPR006710">
    <property type="entry name" value="Glyco_hydro_43"/>
</dbReference>